<sequence length="176" mass="20386">MLVEHRRACSELCLEMLREHAREHAHDPTENLASLLLSMERANGEWDDETASEKNDSDDQIVVHSSSKGESEVRGKNLKKSPIVLNQQYGLKRMWPKKFPQLNVISIIKRKVCCTFCKSKKSDTIWCLSKILHTCRTDAFNYYEQKDKDHARESSTAYKVYCNDTNILSEEKTLAF</sequence>
<evidence type="ECO:0000256" key="1">
    <source>
        <dbReference type="SAM" id="MobiDB-lite"/>
    </source>
</evidence>
<protein>
    <submittedName>
        <fullName evidence="3">Uncharacterized protein</fullName>
    </submittedName>
</protein>
<proteinExistence type="predicted"/>
<evidence type="ECO:0000313" key="3">
    <source>
        <dbReference type="WBParaSite" id="nRc.2.0.1.t47988-RA"/>
    </source>
</evidence>
<dbReference type="WBParaSite" id="nRc.2.0.1.t47988-RA">
    <property type="protein sequence ID" value="nRc.2.0.1.t47988-RA"/>
    <property type="gene ID" value="nRc.2.0.1.g47988"/>
</dbReference>
<dbReference type="Proteomes" id="UP000887565">
    <property type="component" value="Unplaced"/>
</dbReference>
<dbReference type="AlphaFoldDB" id="A0A915LCB7"/>
<name>A0A915LCB7_ROMCU</name>
<keyword evidence="2" id="KW-1185">Reference proteome</keyword>
<feature type="region of interest" description="Disordered" evidence="1">
    <location>
        <begin position="46"/>
        <end position="73"/>
    </location>
</feature>
<evidence type="ECO:0000313" key="2">
    <source>
        <dbReference type="Proteomes" id="UP000887565"/>
    </source>
</evidence>
<accession>A0A915LCB7</accession>
<reference evidence="3" key="1">
    <citation type="submission" date="2022-11" db="UniProtKB">
        <authorList>
            <consortium name="WormBaseParasite"/>
        </authorList>
    </citation>
    <scope>IDENTIFICATION</scope>
</reference>
<organism evidence="2 3">
    <name type="scientific">Romanomermis culicivorax</name>
    <name type="common">Nematode worm</name>
    <dbReference type="NCBI Taxonomy" id="13658"/>
    <lineage>
        <taxon>Eukaryota</taxon>
        <taxon>Metazoa</taxon>
        <taxon>Ecdysozoa</taxon>
        <taxon>Nematoda</taxon>
        <taxon>Enoplea</taxon>
        <taxon>Dorylaimia</taxon>
        <taxon>Mermithida</taxon>
        <taxon>Mermithoidea</taxon>
        <taxon>Mermithidae</taxon>
        <taxon>Romanomermis</taxon>
    </lineage>
</organism>